<accession>A0A0W8E680</accession>
<feature type="domain" description="EAL" evidence="4">
    <location>
        <begin position="1"/>
        <end position="76"/>
    </location>
</feature>
<protein>
    <submittedName>
        <fullName evidence="5">Acyl carrier protein</fullName>
    </submittedName>
</protein>
<dbReference type="InterPro" id="IPR009081">
    <property type="entry name" value="PP-bd_ACP"/>
</dbReference>
<evidence type="ECO:0000256" key="1">
    <source>
        <dbReference type="ARBA" id="ARBA00022450"/>
    </source>
</evidence>
<name>A0A0W8E680_9ZZZZ</name>
<dbReference type="NCBIfam" id="NF002150">
    <property type="entry name" value="PRK00982.1-4"/>
    <property type="match status" value="1"/>
</dbReference>
<dbReference type="InterPro" id="IPR003231">
    <property type="entry name" value="ACP"/>
</dbReference>
<sequence length="76" mass="8920">MLVFDELKKIIAEIKDIPEEDIKLESSFADDLEADSLDIVEMLMLLEEKFNIQIPEEESEKMKKVEDVVKYVEARM</sequence>
<dbReference type="PROSITE" id="PS50075">
    <property type="entry name" value="CARRIER"/>
    <property type="match status" value="1"/>
</dbReference>
<comment type="caution">
    <text evidence="5">The sequence shown here is derived from an EMBL/GenBank/DDBJ whole genome shotgun (WGS) entry which is preliminary data.</text>
</comment>
<dbReference type="GO" id="GO:0000036">
    <property type="term" value="F:acyl carrier activity"/>
    <property type="evidence" value="ECO:0007669"/>
    <property type="project" value="TreeGrafter"/>
</dbReference>
<dbReference type="Pfam" id="PF00550">
    <property type="entry name" value="PP-binding"/>
    <property type="match status" value="1"/>
</dbReference>
<evidence type="ECO:0000313" key="5">
    <source>
        <dbReference type="EMBL" id="KUG03917.1"/>
    </source>
</evidence>
<evidence type="ECO:0000256" key="2">
    <source>
        <dbReference type="ARBA" id="ARBA00022553"/>
    </source>
</evidence>
<dbReference type="PANTHER" id="PTHR20863:SF76">
    <property type="entry name" value="CARRIER DOMAIN-CONTAINING PROTEIN"/>
    <property type="match status" value="1"/>
</dbReference>
<dbReference type="GO" id="GO:0009245">
    <property type="term" value="P:lipid A biosynthetic process"/>
    <property type="evidence" value="ECO:0007669"/>
    <property type="project" value="TreeGrafter"/>
</dbReference>
<dbReference type="EMBL" id="LNQE01001865">
    <property type="protein sequence ID" value="KUG03917.1"/>
    <property type="molecule type" value="Genomic_DNA"/>
</dbReference>
<dbReference type="Gene3D" id="1.10.1200.10">
    <property type="entry name" value="ACP-like"/>
    <property type="match status" value="1"/>
</dbReference>
<dbReference type="PROSITE" id="PS50883">
    <property type="entry name" value="EAL"/>
    <property type="match status" value="1"/>
</dbReference>
<organism evidence="5">
    <name type="scientific">hydrocarbon metagenome</name>
    <dbReference type="NCBI Taxonomy" id="938273"/>
    <lineage>
        <taxon>unclassified sequences</taxon>
        <taxon>metagenomes</taxon>
        <taxon>ecological metagenomes</taxon>
    </lineage>
</organism>
<dbReference type="NCBIfam" id="NF002148">
    <property type="entry name" value="PRK00982.1-2"/>
    <property type="match status" value="1"/>
</dbReference>
<dbReference type="GO" id="GO:0005829">
    <property type="term" value="C:cytosol"/>
    <property type="evidence" value="ECO:0007669"/>
    <property type="project" value="TreeGrafter"/>
</dbReference>
<keyword evidence="2" id="KW-0597">Phosphoprotein</keyword>
<dbReference type="AlphaFoldDB" id="A0A0W8E680"/>
<dbReference type="GO" id="GO:0016020">
    <property type="term" value="C:membrane"/>
    <property type="evidence" value="ECO:0007669"/>
    <property type="project" value="GOC"/>
</dbReference>
<dbReference type="SUPFAM" id="SSF47336">
    <property type="entry name" value="ACP-like"/>
    <property type="match status" value="1"/>
</dbReference>
<dbReference type="HAMAP" id="MF_01217">
    <property type="entry name" value="Acyl_carrier"/>
    <property type="match status" value="1"/>
</dbReference>
<dbReference type="NCBIfam" id="TIGR00517">
    <property type="entry name" value="acyl_carrier"/>
    <property type="match status" value="1"/>
</dbReference>
<dbReference type="GO" id="GO:0000035">
    <property type="term" value="F:acyl binding"/>
    <property type="evidence" value="ECO:0007669"/>
    <property type="project" value="TreeGrafter"/>
</dbReference>
<evidence type="ECO:0000259" key="4">
    <source>
        <dbReference type="PROSITE" id="PS50883"/>
    </source>
</evidence>
<keyword evidence="1" id="KW-0596">Phosphopantetheine</keyword>
<proteinExistence type="inferred from homology"/>
<reference evidence="5" key="1">
    <citation type="journal article" date="2015" name="Proc. Natl. Acad. Sci. U.S.A.">
        <title>Networks of energetic and metabolic interactions define dynamics in microbial communities.</title>
        <authorList>
            <person name="Embree M."/>
            <person name="Liu J.K."/>
            <person name="Al-Bassam M.M."/>
            <person name="Zengler K."/>
        </authorList>
    </citation>
    <scope>NUCLEOTIDE SEQUENCE</scope>
</reference>
<feature type="domain" description="Carrier" evidence="3">
    <location>
        <begin position="1"/>
        <end position="76"/>
    </location>
</feature>
<dbReference type="PANTHER" id="PTHR20863">
    <property type="entry name" value="ACYL CARRIER PROTEIN"/>
    <property type="match status" value="1"/>
</dbReference>
<dbReference type="InterPro" id="IPR036736">
    <property type="entry name" value="ACP-like_sf"/>
</dbReference>
<evidence type="ECO:0000259" key="3">
    <source>
        <dbReference type="PROSITE" id="PS50075"/>
    </source>
</evidence>
<gene>
    <name evidence="5" type="ORF">ASZ90_018697</name>
</gene>
<dbReference type="InterPro" id="IPR001633">
    <property type="entry name" value="EAL_dom"/>
</dbReference>